<protein>
    <recommendedName>
        <fullName evidence="2">CCHC-type domain-containing protein</fullName>
    </recommendedName>
</protein>
<dbReference type="InterPro" id="IPR036875">
    <property type="entry name" value="Znf_CCHC_sf"/>
</dbReference>
<dbReference type="PANTHER" id="PTHR37984:SF13">
    <property type="entry name" value="RIBONUCLEASE H"/>
    <property type="match status" value="1"/>
</dbReference>
<keyword evidence="1" id="KW-0862">Zinc</keyword>
<feature type="domain" description="CCHC-type" evidence="2">
    <location>
        <begin position="96"/>
        <end position="110"/>
    </location>
</feature>
<evidence type="ECO:0000313" key="3">
    <source>
        <dbReference type="EnsemblMetazoa" id="AEPI010463-PA"/>
    </source>
</evidence>
<dbReference type="SUPFAM" id="SSF57756">
    <property type="entry name" value="Retrovirus zinc finger-like domains"/>
    <property type="match status" value="1"/>
</dbReference>
<dbReference type="PROSITE" id="PS50158">
    <property type="entry name" value="ZF_CCHC"/>
    <property type="match status" value="1"/>
</dbReference>
<dbReference type="PANTHER" id="PTHR37984">
    <property type="entry name" value="PROTEIN CBG26694"/>
    <property type="match status" value="1"/>
</dbReference>
<dbReference type="Proteomes" id="UP000075885">
    <property type="component" value="Unassembled WGS sequence"/>
</dbReference>
<evidence type="ECO:0000259" key="2">
    <source>
        <dbReference type="PROSITE" id="PS50158"/>
    </source>
</evidence>
<evidence type="ECO:0000256" key="1">
    <source>
        <dbReference type="PROSITE-ProRule" id="PRU00047"/>
    </source>
</evidence>
<name>A0A182PU27_9DIPT</name>
<keyword evidence="1" id="KW-0479">Metal-binding</keyword>
<dbReference type="EnsemblMetazoa" id="AEPI010463-RA">
    <property type="protein sequence ID" value="AEPI010463-PA"/>
    <property type="gene ID" value="AEPI010463"/>
</dbReference>
<proteinExistence type="predicted"/>
<dbReference type="STRING" id="199890.A0A182PU27"/>
<accession>A0A182PU27</accession>
<dbReference type="InterPro" id="IPR001878">
    <property type="entry name" value="Znf_CCHC"/>
</dbReference>
<keyword evidence="4" id="KW-1185">Reference proteome</keyword>
<dbReference type="GO" id="GO:0003676">
    <property type="term" value="F:nucleic acid binding"/>
    <property type="evidence" value="ECO:0007669"/>
    <property type="project" value="InterPro"/>
</dbReference>
<reference evidence="3" key="2">
    <citation type="submission" date="2020-05" db="UniProtKB">
        <authorList>
            <consortium name="EnsemblMetazoa"/>
        </authorList>
    </citation>
    <scope>IDENTIFICATION</scope>
    <source>
        <strain evidence="3">Epiroticus2</strain>
    </source>
</reference>
<dbReference type="GO" id="GO:0008270">
    <property type="term" value="F:zinc ion binding"/>
    <property type="evidence" value="ECO:0007669"/>
    <property type="project" value="UniProtKB-KW"/>
</dbReference>
<reference evidence="4" key="1">
    <citation type="submission" date="2013-03" db="EMBL/GenBank/DDBJ databases">
        <title>The Genome Sequence of Anopheles epiroticus epiroticus2.</title>
        <authorList>
            <consortium name="The Broad Institute Genomics Platform"/>
            <person name="Neafsey D.E."/>
            <person name="Howell P."/>
            <person name="Walker B."/>
            <person name="Young S.K."/>
            <person name="Zeng Q."/>
            <person name="Gargeya S."/>
            <person name="Fitzgerald M."/>
            <person name="Haas B."/>
            <person name="Abouelleil A."/>
            <person name="Allen A.W."/>
            <person name="Alvarado L."/>
            <person name="Arachchi H.M."/>
            <person name="Berlin A.M."/>
            <person name="Chapman S.B."/>
            <person name="Gainer-Dewar J."/>
            <person name="Goldberg J."/>
            <person name="Griggs A."/>
            <person name="Gujja S."/>
            <person name="Hansen M."/>
            <person name="Howarth C."/>
            <person name="Imamovic A."/>
            <person name="Ireland A."/>
            <person name="Larimer J."/>
            <person name="McCowan C."/>
            <person name="Murphy C."/>
            <person name="Pearson M."/>
            <person name="Poon T.W."/>
            <person name="Priest M."/>
            <person name="Roberts A."/>
            <person name="Saif S."/>
            <person name="Shea T."/>
            <person name="Sisk P."/>
            <person name="Sykes S."/>
            <person name="Wortman J."/>
            <person name="Nusbaum C."/>
            <person name="Birren B."/>
        </authorList>
    </citation>
    <scope>NUCLEOTIDE SEQUENCE [LARGE SCALE GENOMIC DNA]</scope>
    <source>
        <strain evidence="4">Epiroticus2</strain>
    </source>
</reference>
<evidence type="ECO:0000313" key="4">
    <source>
        <dbReference type="Proteomes" id="UP000075885"/>
    </source>
</evidence>
<dbReference type="InterPro" id="IPR050951">
    <property type="entry name" value="Retrovirus_Pol_polyprotein"/>
</dbReference>
<sequence length="201" mass="22940">MELEKLEQTCNFGDYLDKALRNQFVFGLQNRAIQSRLLEVRDLKLAKAKDIAFSMEMSNRGADEIQGSCPAYPVQHIIATGKKKNKPTINQRKTACYRCGNENHLANKCRYLNTICNHCKTMRHLDKGINLDLNKFITAKEEVSYCEMDSLILEKVLDKYLKVFEPGIGKIEGLQAKSTLRKDTKPVFFKARSVAFAVRDA</sequence>
<organism evidence="3 4">
    <name type="scientific">Anopheles epiroticus</name>
    <dbReference type="NCBI Taxonomy" id="199890"/>
    <lineage>
        <taxon>Eukaryota</taxon>
        <taxon>Metazoa</taxon>
        <taxon>Ecdysozoa</taxon>
        <taxon>Arthropoda</taxon>
        <taxon>Hexapoda</taxon>
        <taxon>Insecta</taxon>
        <taxon>Pterygota</taxon>
        <taxon>Neoptera</taxon>
        <taxon>Endopterygota</taxon>
        <taxon>Diptera</taxon>
        <taxon>Nematocera</taxon>
        <taxon>Culicoidea</taxon>
        <taxon>Culicidae</taxon>
        <taxon>Anophelinae</taxon>
        <taxon>Anopheles</taxon>
    </lineage>
</organism>
<dbReference type="Gene3D" id="4.10.60.10">
    <property type="entry name" value="Zinc finger, CCHC-type"/>
    <property type="match status" value="1"/>
</dbReference>
<dbReference type="AlphaFoldDB" id="A0A182PU27"/>
<keyword evidence="1" id="KW-0863">Zinc-finger</keyword>
<dbReference type="VEuPathDB" id="VectorBase:AEPI010463"/>